<dbReference type="InterPro" id="IPR013517">
    <property type="entry name" value="FG-GAP"/>
</dbReference>
<dbReference type="SUPFAM" id="SSF69318">
    <property type="entry name" value="Integrin alpha N-terminal domain"/>
    <property type="match status" value="1"/>
</dbReference>
<keyword evidence="5" id="KW-1185">Reference proteome</keyword>
<dbReference type="Gene3D" id="2.130.10.130">
    <property type="entry name" value="Integrin alpha, N-terminal"/>
    <property type="match status" value="1"/>
</dbReference>
<dbReference type="Gene3D" id="3.40.50.1820">
    <property type="entry name" value="alpha/beta hydrolase"/>
    <property type="match status" value="1"/>
</dbReference>
<evidence type="ECO:0000313" key="4">
    <source>
        <dbReference type="EMBL" id="QDV27535.1"/>
    </source>
</evidence>
<dbReference type="SUPFAM" id="SSF53474">
    <property type="entry name" value="alpha/beta-Hydrolases"/>
    <property type="match status" value="1"/>
</dbReference>
<gene>
    <name evidence="4" type="ORF">Q31a_59240</name>
</gene>
<dbReference type="GO" id="GO:0008236">
    <property type="term" value="F:serine-type peptidase activity"/>
    <property type="evidence" value="ECO:0007669"/>
    <property type="project" value="InterPro"/>
</dbReference>
<dbReference type="KEGG" id="ahel:Q31a_59240"/>
<name>A0A518GG09_9BACT</name>
<reference evidence="4 5" key="1">
    <citation type="submission" date="2019-02" db="EMBL/GenBank/DDBJ databases">
        <title>Deep-cultivation of Planctomycetes and their phenomic and genomic characterization uncovers novel biology.</title>
        <authorList>
            <person name="Wiegand S."/>
            <person name="Jogler M."/>
            <person name="Boedeker C."/>
            <person name="Pinto D."/>
            <person name="Vollmers J."/>
            <person name="Rivas-Marin E."/>
            <person name="Kohn T."/>
            <person name="Peeters S.H."/>
            <person name="Heuer A."/>
            <person name="Rast P."/>
            <person name="Oberbeckmann S."/>
            <person name="Bunk B."/>
            <person name="Jeske O."/>
            <person name="Meyerdierks A."/>
            <person name="Storesund J.E."/>
            <person name="Kallscheuer N."/>
            <person name="Luecker S."/>
            <person name="Lage O.M."/>
            <person name="Pohl T."/>
            <person name="Merkel B.J."/>
            <person name="Hornburger P."/>
            <person name="Mueller R.-W."/>
            <person name="Bruemmer F."/>
            <person name="Labrenz M."/>
            <person name="Spormann A.M."/>
            <person name="Op den Camp H."/>
            <person name="Overmann J."/>
            <person name="Amann R."/>
            <person name="Jetten M.S.M."/>
            <person name="Mascher T."/>
            <person name="Medema M.H."/>
            <person name="Devos D.P."/>
            <person name="Kaster A.-K."/>
            <person name="Ovreas L."/>
            <person name="Rohde M."/>
            <person name="Galperin M.Y."/>
            <person name="Jogler C."/>
        </authorList>
    </citation>
    <scope>NUCLEOTIDE SEQUENCE [LARGE SCALE GENOMIC DNA]</scope>
    <source>
        <strain evidence="4 5">Q31a</strain>
    </source>
</reference>
<feature type="domain" description="Peptidase S9 prolyl oligopeptidase catalytic" evidence="3">
    <location>
        <begin position="586"/>
        <end position="789"/>
    </location>
</feature>
<dbReference type="RefSeq" id="WP_145085079.1">
    <property type="nucleotide sequence ID" value="NZ_CP036298.1"/>
</dbReference>
<evidence type="ECO:0000313" key="5">
    <source>
        <dbReference type="Proteomes" id="UP000318017"/>
    </source>
</evidence>
<dbReference type="EMBL" id="CP036298">
    <property type="protein sequence ID" value="QDV27535.1"/>
    <property type="molecule type" value="Genomic_DNA"/>
</dbReference>
<dbReference type="InterPro" id="IPR029058">
    <property type="entry name" value="AB_hydrolase_fold"/>
</dbReference>
<dbReference type="Pfam" id="PF13517">
    <property type="entry name" value="FG-GAP_3"/>
    <property type="match status" value="1"/>
</dbReference>
<dbReference type="Proteomes" id="UP000318017">
    <property type="component" value="Chromosome"/>
</dbReference>
<dbReference type="PANTHER" id="PTHR44103">
    <property type="entry name" value="PROPROTEIN CONVERTASE P"/>
    <property type="match status" value="1"/>
</dbReference>
<dbReference type="GO" id="GO:0006508">
    <property type="term" value="P:proteolysis"/>
    <property type="evidence" value="ECO:0007669"/>
    <property type="project" value="InterPro"/>
</dbReference>
<dbReference type="OrthoDB" id="3668964at2"/>
<keyword evidence="1" id="KW-0732">Signal</keyword>
<feature type="region of interest" description="Disordered" evidence="2">
    <location>
        <begin position="135"/>
        <end position="158"/>
    </location>
</feature>
<evidence type="ECO:0000256" key="1">
    <source>
        <dbReference type="ARBA" id="ARBA00022729"/>
    </source>
</evidence>
<proteinExistence type="predicted"/>
<dbReference type="Pfam" id="PF00326">
    <property type="entry name" value="Peptidase_S9"/>
    <property type="match status" value="1"/>
</dbReference>
<dbReference type="PANTHER" id="PTHR44103:SF1">
    <property type="entry name" value="PROPROTEIN CONVERTASE P"/>
    <property type="match status" value="1"/>
</dbReference>
<evidence type="ECO:0000256" key="2">
    <source>
        <dbReference type="SAM" id="MobiDB-lite"/>
    </source>
</evidence>
<protein>
    <submittedName>
        <fullName evidence="4">FG-GAP repeat protein</fullName>
    </submittedName>
</protein>
<accession>A0A518GG09</accession>
<sequence>MMRPVPGSRLTRPHALLGTVLGVVCATLFGPTAGLAEDAIRFRPHLLNADSEFSAATAFDVNQDGRDDIVCGAWWYEAPNWDKHLFREVAQIRGRYDDYSNLALDVNRDGLLDIVSVNYRSESLYWCRNPGVKGAAQAGSERGRVGESNGTGGESRKGETLWESITIDRPGPSETGRLVDIDGDGQLDVLPSGVKFAAWYEIVSVSTSLEGAPENVQWLRHELPDEVIGHGVGAGDLNGDGRIDIVCPRGWAEGPADPRTGRWTWHPDFHLARDCGLPILVHDVDGDGDQDLIWGRGHNVGLYWTEQLSAGESSWKSDPGVTLEDMAMQLNHAGWVTHAIDTSWSCAHTLMLADIDGDGVDDLVAGKRFQGHDGKDPGENDPLSIHWYRFDGGGSRTWSRHEVTSRGSCAIDLDSVCADLDGDGDIDILAPSRIGLHWIENLRIGSEHVPASEGRPLAEAAGQHDLLSFTQDSERRAVTTPLEFGSRRAAIRGAMEQVMGKLPPSQARIPLTVQVHERVELPKYTRLKISYASDTLSRVPAYLLIPHDLSQATRAMLCLHPTHFELGKAQICGMGGKPSRFYAHELAERGFVCLAPDYPGFADYTFDFEAAQSMYQSGSMKAVWDNIRALDLLEELPCVARDEIGVIGHSLGGHNALFTAAFDGRLRCVATSCGFTAFEDYYAGDLKGWTSARYMPRISTTYASDPQQLPFNFPEVLGAISPRPLFVNAPLHDSNFAVQGVEKCQALVEPVYQLLGAEDKLQFHYPDADHDFPAEIRQQVYAWLEEELQSRR</sequence>
<evidence type="ECO:0000259" key="3">
    <source>
        <dbReference type="Pfam" id="PF00326"/>
    </source>
</evidence>
<dbReference type="InterPro" id="IPR028994">
    <property type="entry name" value="Integrin_alpha_N"/>
</dbReference>
<dbReference type="InterPro" id="IPR001375">
    <property type="entry name" value="Peptidase_S9_cat"/>
</dbReference>
<dbReference type="AlphaFoldDB" id="A0A518GG09"/>
<organism evidence="4 5">
    <name type="scientific">Aureliella helgolandensis</name>
    <dbReference type="NCBI Taxonomy" id="2527968"/>
    <lineage>
        <taxon>Bacteria</taxon>
        <taxon>Pseudomonadati</taxon>
        <taxon>Planctomycetota</taxon>
        <taxon>Planctomycetia</taxon>
        <taxon>Pirellulales</taxon>
        <taxon>Pirellulaceae</taxon>
        <taxon>Aureliella</taxon>
    </lineage>
</organism>